<dbReference type="EMBL" id="AGNK02002174">
    <property type="status" value="NOT_ANNOTATED_CDS"/>
    <property type="molecule type" value="Genomic_DNA"/>
</dbReference>
<dbReference type="AlphaFoldDB" id="K3Y0M3"/>
<protein>
    <submittedName>
        <fullName evidence="1">Uncharacterized protein</fullName>
    </submittedName>
</protein>
<dbReference type="EnsemblPlants" id="KQL08998">
    <property type="protein sequence ID" value="KQL08998"/>
    <property type="gene ID" value="SETIT_007734mg"/>
</dbReference>
<reference evidence="2" key="1">
    <citation type="journal article" date="2012" name="Nat. Biotechnol.">
        <title>Reference genome sequence of the model plant Setaria.</title>
        <authorList>
            <person name="Bennetzen J.L."/>
            <person name="Schmutz J."/>
            <person name="Wang H."/>
            <person name="Percifield R."/>
            <person name="Hawkins J."/>
            <person name="Pontaroli A.C."/>
            <person name="Estep M."/>
            <person name="Feng L."/>
            <person name="Vaughn J.N."/>
            <person name="Grimwood J."/>
            <person name="Jenkins J."/>
            <person name="Barry K."/>
            <person name="Lindquist E."/>
            <person name="Hellsten U."/>
            <person name="Deshpande S."/>
            <person name="Wang X."/>
            <person name="Wu X."/>
            <person name="Mitros T."/>
            <person name="Triplett J."/>
            <person name="Yang X."/>
            <person name="Ye C.Y."/>
            <person name="Mauro-Herrera M."/>
            <person name="Wang L."/>
            <person name="Li P."/>
            <person name="Sharma M."/>
            <person name="Sharma R."/>
            <person name="Ronald P.C."/>
            <person name="Panaud O."/>
            <person name="Kellogg E.A."/>
            <person name="Brutnell T.P."/>
            <person name="Doust A.N."/>
            <person name="Tuskan G.A."/>
            <person name="Rokhsar D."/>
            <person name="Devos K.M."/>
        </authorList>
    </citation>
    <scope>NUCLEOTIDE SEQUENCE [LARGE SCALE GENOMIC DNA]</scope>
    <source>
        <strain evidence="2">cv. Yugu1</strain>
    </source>
</reference>
<dbReference type="Proteomes" id="UP000004995">
    <property type="component" value="Unassembled WGS sequence"/>
</dbReference>
<evidence type="ECO:0000313" key="2">
    <source>
        <dbReference type="Proteomes" id="UP000004995"/>
    </source>
</evidence>
<name>K3Y0M3_SETIT</name>
<dbReference type="HOGENOM" id="CLU_2744838_0_0_1"/>
<accession>K3Y0M3</accession>
<organism evidence="1 2">
    <name type="scientific">Setaria italica</name>
    <name type="common">Foxtail millet</name>
    <name type="synonym">Panicum italicum</name>
    <dbReference type="NCBI Taxonomy" id="4555"/>
    <lineage>
        <taxon>Eukaryota</taxon>
        <taxon>Viridiplantae</taxon>
        <taxon>Streptophyta</taxon>
        <taxon>Embryophyta</taxon>
        <taxon>Tracheophyta</taxon>
        <taxon>Spermatophyta</taxon>
        <taxon>Magnoliopsida</taxon>
        <taxon>Liliopsida</taxon>
        <taxon>Poales</taxon>
        <taxon>Poaceae</taxon>
        <taxon>PACMAD clade</taxon>
        <taxon>Panicoideae</taxon>
        <taxon>Panicodae</taxon>
        <taxon>Paniceae</taxon>
        <taxon>Cenchrinae</taxon>
        <taxon>Setaria</taxon>
    </lineage>
</organism>
<proteinExistence type="predicted"/>
<evidence type="ECO:0000313" key="1">
    <source>
        <dbReference type="EnsemblPlants" id="KQL08998"/>
    </source>
</evidence>
<reference evidence="1" key="2">
    <citation type="submission" date="2018-08" db="UniProtKB">
        <authorList>
            <consortium name="EnsemblPlants"/>
        </authorList>
    </citation>
    <scope>IDENTIFICATION</scope>
    <source>
        <strain evidence="1">Yugu1</strain>
    </source>
</reference>
<keyword evidence="2" id="KW-1185">Reference proteome</keyword>
<sequence>MPRLVSMKVPYSPTLQRQPWSGLFTLSSTAEQQPGGGTTVKSLQCIASLAARVESLHFGIIPAHACYYHLH</sequence>
<dbReference type="Gramene" id="KQL08998">
    <property type="protein sequence ID" value="KQL08998"/>
    <property type="gene ID" value="SETIT_007734mg"/>
</dbReference>
<dbReference type="InParanoid" id="K3Y0M3"/>